<dbReference type="Proteomes" id="UP000015105">
    <property type="component" value="Chromosome 2D"/>
</dbReference>
<feature type="region of interest" description="Disordered" evidence="1">
    <location>
        <begin position="69"/>
        <end position="89"/>
    </location>
</feature>
<reference evidence="3" key="2">
    <citation type="journal article" date="2017" name="Nat. Plants">
        <title>The Aegilops tauschii genome reveals multiple impacts of transposons.</title>
        <authorList>
            <person name="Zhao G."/>
            <person name="Zou C."/>
            <person name="Li K."/>
            <person name="Wang K."/>
            <person name="Li T."/>
            <person name="Gao L."/>
            <person name="Zhang X."/>
            <person name="Wang H."/>
            <person name="Yang Z."/>
            <person name="Liu X."/>
            <person name="Jiang W."/>
            <person name="Mao L."/>
            <person name="Kong X."/>
            <person name="Jiao Y."/>
            <person name="Jia J."/>
        </authorList>
    </citation>
    <scope>NUCLEOTIDE SEQUENCE [LARGE SCALE GENOMIC DNA]</scope>
    <source>
        <strain evidence="3">cv. AL8/78</strain>
    </source>
</reference>
<dbReference type="AlphaFoldDB" id="A0A453BHK5"/>
<evidence type="ECO:0000313" key="3">
    <source>
        <dbReference type="Proteomes" id="UP000015105"/>
    </source>
</evidence>
<reference evidence="3" key="1">
    <citation type="journal article" date="2014" name="Science">
        <title>Ancient hybridizations among the ancestral genomes of bread wheat.</title>
        <authorList>
            <consortium name="International Wheat Genome Sequencing Consortium,"/>
            <person name="Marcussen T."/>
            <person name="Sandve S.R."/>
            <person name="Heier L."/>
            <person name="Spannagl M."/>
            <person name="Pfeifer M."/>
            <person name="Jakobsen K.S."/>
            <person name="Wulff B.B."/>
            <person name="Steuernagel B."/>
            <person name="Mayer K.F."/>
            <person name="Olsen O.A."/>
        </authorList>
    </citation>
    <scope>NUCLEOTIDE SEQUENCE [LARGE SCALE GENOMIC DNA]</scope>
    <source>
        <strain evidence="3">cv. AL8/78</strain>
    </source>
</reference>
<feature type="compositionally biased region" description="Low complexity" evidence="1">
    <location>
        <begin position="22"/>
        <end position="31"/>
    </location>
</feature>
<evidence type="ECO:0000313" key="2">
    <source>
        <dbReference type="EnsemblPlants" id="AET2Gv20509400.18"/>
    </source>
</evidence>
<sequence length="89" mass="10181">RRRPLPFLLASPSHVERLLPAPSSLQTTQSRQPPPPPVLVQRRPCTRFKELTVRRKGDAKVRQLPRCHPGIVPLKTTSGSAFRQRRKED</sequence>
<reference evidence="2" key="3">
    <citation type="journal article" date="2017" name="Nature">
        <title>Genome sequence of the progenitor of the wheat D genome Aegilops tauschii.</title>
        <authorList>
            <person name="Luo M.C."/>
            <person name="Gu Y.Q."/>
            <person name="Puiu D."/>
            <person name="Wang H."/>
            <person name="Twardziok S.O."/>
            <person name="Deal K.R."/>
            <person name="Huo N."/>
            <person name="Zhu T."/>
            <person name="Wang L."/>
            <person name="Wang Y."/>
            <person name="McGuire P.E."/>
            <person name="Liu S."/>
            <person name="Long H."/>
            <person name="Ramasamy R.K."/>
            <person name="Rodriguez J.C."/>
            <person name="Van S.L."/>
            <person name="Yuan L."/>
            <person name="Wang Z."/>
            <person name="Xia Z."/>
            <person name="Xiao L."/>
            <person name="Anderson O.D."/>
            <person name="Ouyang S."/>
            <person name="Liang Y."/>
            <person name="Zimin A.V."/>
            <person name="Pertea G."/>
            <person name="Qi P."/>
            <person name="Bennetzen J.L."/>
            <person name="Dai X."/>
            <person name="Dawson M.W."/>
            <person name="Muller H.G."/>
            <person name="Kugler K."/>
            <person name="Rivarola-Duarte L."/>
            <person name="Spannagl M."/>
            <person name="Mayer K.F.X."/>
            <person name="Lu F.H."/>
            <person name="Bevan M.W."/>
            <person name="Leroy P."/>
            <person name="Li P."/>
            <person name="You F.M."/>
            <person name="Sun Q."/>
            <person name="Liu Z."/>
            <person name="Lyons E."/>
            <person name="Wicker T."/>
            <person name="Salzberg S.L."/>
            <person name="Devos K.M."/>
            <person name="Dvorak J."/>
        </authorList>
    </citation>
    <scope>NUCLEOTIDE SEQUENCE [LARGE SCALE GENOMIC DNA]</scope>
    <source>
        <strain evidence="2">cv. AL8/78</strain>
    </source>
</reference>
<evidence type="ECO:0000256" key="1">
    <source>
        <dbReference type="SAM" id="MobiDB-lite"/>
    </source>
</evidence>
<dbReference type="EnsemblPlants" id="AET2Gv20509400.18">
    <property type="protein sequence ID" value="AET2Gv20509400.18"/>
    <property type="gene ID" value="AET2Gv20509400"/>
</dbReference>
<reference evidence="2" key="5">
    <citation type="journal article" date="2021" name="G3 (Bethesda)">
        <title>Aegilops tauschii genome assembly Aet v5.0 features greater sequence contiguity and improved annotation.</title>
        <authorList>
            <person name="Wang L."/>
            <person name="Zhu T."/>
            <person name="Rodriguez J.C."/>
            <person name="Deal K.R."/>
            <person name="Dubcovsky J."/>
            <person name="McGuire P.E."/>
            <person name="Lux T."/>
            <person name="Spannagl M."/>
            <person name="Mayer K.F.X."/>
            <person name="Baldrich P."/>
            <person name="Meyers B.C."/>
            <person name="Huo N."/>
            <person name="Gu Y.Q."/>
            <person name="Zhou H."/>
            <person name="Devos K.M."/>
            <person name="Bennetzen J.L."/>
            <person name="Unver T."/>
            <person name="Budak H."/>
            <person name="Gulick P.J."/>
            <person name="Galiba G."/>
            <person name="Kalapos B."/>
            <person name="Nelson D.R."/>
            <person name="Li P."/>
            <person name="You F.M."/>
            <person name="Luo M.C."/>
            <person name="Dvorak J."/>
        </authorList>
    </citation>
    <scope>NUCLEOTIDE SEQUENCE [LARGE SCALE GENOMIC DNA]</scope>
    <source>
        <strain evidence="2">cv. AL8/78</strain>
    </source>
</reference>
<keyword evidence="3" id="KW-1185">Reference proteome</keyword>
<dbReference type="Gramene" id="AET2Gv20509400.18">
    <property type="protein sequence ID" value="AET2Gv20509400.18"/>
    <property type="gene ID" value="AET2Gv20509400"/>
</dbReference>
<accession>A0A453BHK5</accession>
<protein>
    <submittedName>
        <fullName evidence="2">Uncharacterized protein</fullName>
    </submittedName>
</protein>
<name>A0A453BHK5_AEGTS</name>
<organism evidence="2 3">
    <name type="scientific">Aegilops tauschii subsp. strangulata</name>
    <name type="common">Goatgrass</name>
    <dbReference type="NCBI Taxonomy" id="200361"/>
    <lineage>
        <taxon>Eukaryota</taxon>
        <taxon>Viridiplantae</taxon>
        <taxon>Streptophyta</taxon>
        <taxon>Embryophyta</taxon>
        <taxon>Tracheophyta</taxon>
        <taxon>Spermatophyta</taxon>
        <taxon>Magnoliopsida</taxon>
        <taxon>Liliopsida</taxon>
        <taxon>Poales</taxon>
        <taxon>Poaceae</taxon>
        <taxon>BOP clade</taxon>
        <taxon>Pooideae</taxon>
        <taxon>Triticodae</taxon>
        <taxon>Triticeae</taxon>
        <taxon>Triticinae</taxon>
        <taxon>Aegilops</taxon>
    </lineage>
</organism>
<proteinExistence type="predicted"/>
<reference evidence="2" key="4">
    <citation type="submission" date="2019-03" db="UniProtKB">
        <authorList>
            <consortium name="EnsemblPlants"/>
        </authorList>
    </citation>
    <scope>IDENTIFICATION</scope>
</reference>
<feature type="region of interest" description="Disordered" evidence="1">
    <location>
        <begin position="19"/>
        <end position="41"/>
    </location>
</feature>